<protein>
    <submittedName>
        <fullName evidence="3">Fructose reductase</fullName>
    </submittedName>
</protein>
<proteinExistence type="predicted"/>
<name>A0A4R0XDF5_9BURK</name>
<dbReference type="PANTHER" id="PTHR43377">
    <property type="entry name" value="BILIVERDIN REDUCTASE A"/>
    <property type="match status" value="1"/>
</dbReference>
<feature type="domain" description="GFO/IDH/MocA-like oxidoreductase" evidence="2">
    <location>
        <begin position="133"/>
        <end position="254"/>
    </location>
</feature>
<keyword evidence="4" id="KW-1185">Reference proteome</keyword>
<dbReference type="InterPro" id="IPR000683">
    <property type="entry name" value="Gfo/Idh/MocA-like_OxRdtase_N"/>
</dbReference>
<dbReference type="InterPro" id="IPR051450">
    <property type="entry name" value="Gfo/Idh/MocA_Oxidoreductases"/>
</dbReference>
<evidence type="ECO:0000313" key="3">
    <source>
        <dbReference type="EMBL" id="TCG05780.1"/>
    </source>
</evidence>
<evidence type="ECO:0000259" key="2">
    <source>
        <dbReference type="Pfam" id="PF22725"/>
    </source>
</evidence>
<dbReference type="SUPFAM" id="SSF55347">
    <property type="entry name" value="Glyceraldehyde-3-phosphate dehydrogenase-like, C-terminal domain"/>
    <property type="match status" value="1"/>
</dbReference>
<evidence type="ECO:0000259" key="1">
    <source>
        <dbReference type="Pfam" id="PF01408"/>
    </source>
</evidence>
<comment type="caution">
    <text evidence="3">The sequence shown here is derived from an EMBL/GenBank/DDBJ whole genome shotgun (WGS) entry which is preliminary data.</text>
</comment>
<dbReference type="Gene3D" id="3.30.360.10">
    <property type="entry name" value="Dihydrodipicolinate Reductase, domain 2"/>
    <property type="match status" value="1"/>
</dbReference>
<gene>
    <name evidence="3" type="ORF">BZM27_31055</name>
</gene>
<feature type="domain" description="Gfo/Idh/MocA-like oxidoreductase N-terminal" evidence="1">
    <location>
        <begin position="5"/>
        <end position="125"/>
    </location>
</feature>
<organism evidence="3 4">
    <name type="scientific">Paraburkholderia steynii</name>
    <dbReference type="NCBI Taxonomy" id="1245441"/>
    <lineage>
        <taxon>Bacteria</taxon>
        <taxon>Pseudomonadati</taxon>
        <taxon>Pseudomonadota</taxon>
        <taxon>Betaproteobacteria</taxon>
        <taxon>Burkholderiales</taxon>
        <taxon>Burkholderiaceae</taxon>
        <taxon>Paraburkholderia</taxon>
    </lineage>
</organism>
<dbReference type="InterPro" id="IPR036291">
    <property type="entry name" value="NAD(P)-bd_dom_sf"/>
</dbReference>
<dbReference type="GO" id="GO:0000166">
    <property type="term" value="F:nucleotide binding"/>
    <property type="evidence" value="ECO:0007669"/>
    <property type="project" value="InterPro"/>
</dbReference>
<sequence length="349" mass="37064">MDKRVRWGLIGASTIADEWMIEAIRSQPDGEIATVVSGSVERAREFAQKHNIEAQTADLDSVLADPSITAVYISSTNEKHLPPALAAAKAGKHVLCEKPLALAEEEAAQIIDVCASYNVRLGTNHHLRCAATHRKMRELIRAGTIGTPLFARVFHAVSLPPHLRGWRISRPDAGGGVILDISVHDADTLRFILDAEPVEVCAMTSTGAMGTGGLADGVMGIIRFSNGVLAQIHDAFTVPYAPTGLEVHGTDGSLIGRDVMTQQPIGELQVRSSRGIEVIDVDHRNLYVTSVAEFHAAILGGGQPAASGNDGYRSLVTALRLEQAAATGRCIKMPPDRGLHAAGTEAGSK</sequence>
<dbReference type="Proteomes" id="UP000294200">
    <property type="component" value="Unassembled WGS sequence"/>
</dbReference>
<accession>A0A4R0XDF5</accession>
<evidence type="ECO:0000313" key="4">
    <source>
        <dbReference type="Proteomes" id="UP000294200"/>
    </source>
</evidence>
<dbReference type="Gene3D" id="3.40.50.720">
    <property type="entry name" value="NAD(P)-binding Rossmann-like Domain"/>
    <property type="match status" value="1"/>
</dbReference>
<reference evidence="3 4" key="1">
    <citation type="submission" date="2017-02" db="EMBL/GenBank/DDBJ databases">
        <title>Paraburkholderia sophoroidis sp. nov. and Paraburkholderia steynii sp. nov. rhizobial symbionts of the fynbos legume Hypocalyptus sophoroides.</title>
        <authorList>
            <person name="Steenkamp E.T."/>
            <person name="Beukes C.W."/>
            <person name="Van Zyl E."/>
            <person name="Avontuur J."/>
            <person name="Chan W.Y."/>
            <person name="Hassen A."/>
            <person name="Palmer M."/>
            <person name="Mthombeni L."/>
            <person name="Phalane F."/>
            <person name="Sereme K."/>
            <person name="Venter S.N."/>
        </authorList>
    </citation>
    <scope>NUCLEOTIDE SEQUENCE [LARGE SCALE GENOMIC DNA]</scope>
    <source>
        <strain evidence="3 4">HC1.1ba</strain>
    </source>
</reference>
<dbReference type="EMBL" id="MWML01000145">
    <property type="protein sequence ID" value="TCG05780.1"/>
    <property type="molecule type" value="Genomic_DNA"/>
</dbReference>
<dbReference type="Pfam" id="PF22725">
    <property type="entry name" value="GFO_IDH_MocA_C3"/>
    <property type="match status" value="1"/>
</dbReference>
<dbReference type="PANTHER" id="PTHR43377:SF1">
    <property type="entry name" value="BILIVERDIN REDUCTASE A"/>
    <property type="match status" value="1"/>
</dbReference>
<dbReference type="AlphaFoldDB" id="A0A4R0XDF5"/>
<dbReference type="InterPro" id="IPR055170">
    <property type="entry name" value="GFO_IDH_MocA-like_dom"/>
</dbReference>
<dbReference type="Pfam" id="PF01408">
    <property type="entry name" value="GFO_IDH_MocA"/>
    <property type="match status" value="1"/>
</dbReference>
<dbReference type="SUPFAM" id="SSF51735">
    <property type="entry name" value="NAD(P)-binding Rossmann-fold domains"/>
    <property type="match status" value="1"/>
</dbReference>